<dbReference type="EMBL" id="KN831777">
    <property type="protein sequence ID" value="KIM42775.1"/>
    <property type="molecule type" value="Genomic_DNA"/>
</dbReference>
<evidence type="ECO:0000313" key="3">
    <source>
        <dbReference type="EMBL" id="KIM42775.1"/>
    </source>
</evidence>
<feature type="region of interest" description="Disordered" evidence="1">
    <location>
        <begin position="157"/>
        <end position="177"/>
    </location>
</feature>
<dbReference type="PANTHER" id="PTHR43433:SF5">
    <property type="entry name" value="AB HYDROLASE-1 DOMAIN-CONTAINING PROTEIN"/>
    <property type="match status" value="1"/>
</dbReference>
<reference evidence="4" key="2">
    <citation type="submission" date="2015-01" db="EMBL/GenBank/DDBJ databases">
        <title>Evolutionary Origins and Diversification of the Mycorrhizal Mutualists.</title>
        <authorList>
            <consortium name="DOE Joint Genome Institute"/>
            <consortium name="Mycorrhizal Genomics Consortium"/>
            <person name="Kohler A."/>
            <person name="Kuo A."/>
            <person name="Nagy L.G."/>
            <person name="Floudas D."/>
            <person name="Copeland A."/>
            <person name="Barry K.W."/>
            <person name="Cichocki N."/>
            <person name="Veneault-Fourrey C."/>
            <person name="LaButti K."/>
            <person name="Lindquist E.A."/>
            <person name="Lipzen A."/>
            <person name="Lundell T."/>
            <person name="Morin E."/>
            <person name="Murat C."/>
            <person name="Riley R."/>
            <person name="Ohm R."/>
            <person name="Sun H."/>
            <person name="Tunlid A."/>
            <person name="Henrissat B."/>
            <person name="Grigoriev I.V."/>
            <person name="Hibbett D.S."/>
            <person name="Martin F."/>
        </authorList>
    </citation>
    <scope>NUCLEOTIDE SEQUENCE [LARGE SCALE GENOMIC DNA]</scope>
    <source>
        <strain evidence="4">h7</strain>
    </source>
</reference>
<evidence type="ECO:0000259" key="2">
    <source>
        <dbReference type="Pfam" id="PF00561"/>
    </source>
</evidence>
<sequence>MEKLNKVVFIMGLNSSSFSWGPQVRYFGQEGDCTALVFDNRGVGNSGYPKGPYTTSGMAEDIICLLDTLGWTGERELNIVGISLGGMIAQELAYRIPKRIASLVLAVTTPGGHIWNNFPPVKGLVSLAKLLFTPDPVKKVPTVMEMIFPTPWLAEKATSDPHAESNGNTETNKMGKTNRDGFLRRVAITKPQQLLGHVSQMAAALTHNVSPARLAYIAANVPKIAIVTGDDDHLVRPSGSERIKKGMDSELSESDRGRVELLKWEGTGHGIHAQKELEFNRLVERCVREGRKALEEGFKGRDL</sequence>
<gene>
    <name evidence="3" type="ORF">M413DRAFT_70069</name>
</gene>
<dbReference type="PANTHER" id="PTHR43433">
    <property type="entry name" value="HYDROLASE, ALPHA/BETA FOLD FAMILY PROTEIN"/>
    <property type="match status" value="1"/>
</dbReference>
<protein>
    <recommendedName>
        <fullName evidence="2">AB hydrolase-1 domain-containing protein</fullName>
    </recommendedName>
</protein>
<evidence type="ECO:0000313" key="4">
    <source>
        <dbReference type="Proteomes" id="UP000053424"/>
    </source>
</evidence>
<reference evidence="3 4" key="1">
    <citation type="submission" date="2014-04" db="EMBL/GenBank/DDBJ databases">
        <authorList>
            <consortium name="DOE Joint Genome Institute"/>
            <person name="Kuo A."/>
            <person name="Gay G."/>
            <person name="Dore J."/>
            <person name="Kohler A."/>
            <person name="Nagy L.G."/>
            <person name="Floudas D."/>
            <person name="Copeland A."/>
            <person name="Barry K.W."/>
            <person name="Cichocki N."/>
            <person name="Veneault-Fourrey C."/>
            <person name="LaButti K."/>
            <person name="Lindquist E.A."/>
            <person name="Lipzen A."/>
            <person name="Lundell T."/>
            <person name="Morin E."/>
            <person name="Murat C."/>
            <person name="Sun H."/>
            <person name="Tunlid A."/>
            <person name="Henrissat B."/>
            <person name="Grigoriev I.V."/>
            <person name="Hibbett D.S."/>
            <person name="Martin F."/>
            <person name="Nordberg H.P."/>
            <person name="Cantor M.N."/>
            <person name="Hua S.X."/>
        </authorList>
    </citation>
    <scope>NUCLEOTIDE SEQUENCE [LARGE SCALE GENOMIC DNA]</scope>
    <source>
        <strain evidence="4">h7</strain>
    </source>
</reference>
<dbReference type="HOGENOM" id="CLU_020336_20_1_1"/>
<dbReference type="OrthoDB" id="19657at2759"/>
<dbReference type="InterPro" id="IPR029058">
    <property type="entry name" value="AB_hydrolase_fold"/>
</dbReference>
<proteinExistence type="predicted"/>
<feature type="compositionally biased region" description="Polar residues" evidence="1">
    <location>
        <begin position="165"/>
        <end position="175"/>
    </location>
</feature>
<organism evidence="3 4">
    <name type="scientific">Hebeloma cylindrosporum</name>
    <dbReference type="NCBI Taxonomy" id="76867"/>
    <lineage>
        <taxon>Eukaryota</taxon>
        <taxon>Fungi</taxon>
        <taxon>Dikarya</taxon>
        <taxon>Basidiomycota</taxon>
        <taxon>Agaricomycotina</taxon>
        <taxon>Agaricomycetes</taxon>
        <taxon>Agaricomycetidae</taxon>
        <taxon>Agaricales</taxon>
        <taxon>Agaricineae</taxon>
        <taxon>Hymenogastraceae</taxon>
        <taxon>Hebeloma</taxon>
    </lineage>
</organism>
<dbReference type="InterPro" id="IPR050471">
    <property type="entry name" value="AB_hydrolase"/>
</dbReference>
<evidence type="ECO:0000256" key="1">
    <source>
        <dbReference type="SAM" id="MobiDB-lite"/>
    </source>
</evidence>
<dbReference type="Proteomes" id="UP000053424">
    <property type="component" value="Unassembled WGS sequence"/>
</dbReference>
<dbReference type="Pfam" id="PF00561">
    <property type="entry name" value="Abhydrolase_1"/>
    <property type="match status" value="1"/>
</dbReference>
<dbReference type="InterPro" id="IPR000073">
    <property type="entry name" value="AB_hydrolase_1"/>
</dbReference>
<dbReference type="STRING" id="686832.A0A0C3C1K3"/>
<name>A0A0C3C1K3_HEBCY</name>
<accession>A0A0C3C1K3</accession>
<keyword evidence="4" id="KW-1185">Reference proteome</keyword>
<dbReference type="AlphaFoldDB" id="A0A0C3C1K3"/>
<feature type="domain" description="AB hydrolase-1" evidence="2">
    <location>
        <begin position="7"/>
        <end position="251"/>
    </location>
</feature>
<dbReference type="SUPFAM" id="SSF53474">
    <property type="entry name" value="alpha/beta-Hydrolases"/>
    <property type="match status" value="1"/>
</dbReference>
<dbReference type="Gene3D" id="3.40.50.1820">
    <property type="entry name" value="alpha/beta hydrolase"/>
    <property type="match status" value="1"/>
</dbReference>